<keyword evidence="2" id="KW-1134">Transmembrane beta strand</keyword>
<dbReference type="Gene3D" id="1.20.1600.10">
    <property type="entry name" value="Outer membrane efflux proteins (OEP)"/>
    <property type="match status" value="1"/>
</dbReference>
<reference evidence="4 5" key="1">
    <citation type="submission" date="2008-07" db="EMBL/GenBank/DDBJ databases">
        <title>Complete sequence of Geobacter bemidjiensis BEM.</title>
        <authorList>
            <consortium name="US DOE Joint Genome Institute"/>
            <person name="Lucas S."/>
            <person name="Copeland A."/>
            <person name="Lapidus A."/>
            <person name="Glavina del Rio T."/>
            <person name="Dalin E."/>
            <person name="Tice H."/>
            <person name="Bruce D."/>
            <person name="Goodwin L."/>
            <person name="Pitluck S."/>
            <person name="Kiss H."/>
            <person name="Brettin T."/>
            <person name="Detter J.C."/>
            <person name="Han C."/>
            <person name="Kuske C.R."/>
            <person name="Schmutz J."/>
            <person name="Larimer F."/>
            <person name="Land M."/>
            <person name="Hauser L."/>
            <person name="Kyrpides N."/>
            <person name="Lykidis A."/>
            <person name="Lovley D."/>
            <person name="Richardson P."/>
        </authorList>
    </citation>
    <scope>NUCLEOTIDE SEQUENCE [LARGE SCALE GENOMIC DNA]</scope>
    <source>
        <strain evidence="5">ATCC BAA-1014 / DSM 16622 / JCM 12645 / Bem</strain>
    </source>
</reference>
<evidence type="ECO:0000256" key="2">
    <source>
        <dbReference type="RuleBase" id="RU362097"/>
    </source>
</evidence>
<accession>B5EGQ1</accession>
<evidence type="ECO:0000256" key="1">
    <source>
        <dbReference type="ARBA" id="ARBA00007613"/>
    </source>
</evidence>
<dbReference type="GO" id="GO:0005886">
    <property type="term" value="C:plasma membrane"/>
    <property type="evidence" value="ECO:0007669"/>
    <property type="project" value="UniProtKB-SubCell"/>
</dbReference>
<dbReference type="Pfam" id="PF02321">
    <property type="entry name" value="OEP"/>
    <property type="match status" value="2"/>
</dbReference>
<dbReference type="InterPro" id="IPR003423">
    <property type="entry name" value="OMP_efflux"/>
</dbReference>
<dbReference type="RefSeq" id="WP_012530957.1">
    <property type="nucleotide sequence ID" value="NC_011146.1"/>
</dbReference>
<gene>
    <name evidence="4" type="ordered locus">Gbem_2526</name>
</gene>
<dbReference type="PANTHER" id="PTHR30203">
    <property type="entry name" value="OUTER MEMBRANE CATION EFFLUX PROTEIN"/>
    <property type="match status" value="1"/>
</dbReference>
<dbReference type="Proteomes" id="UP000008825">
    <property type="component" value="Chromosome"/>
</dbReference>
<dbReference type="InterPro" id="IPR010131">
    <property type="entry name" value="MdtP/NodT-like"/>
</dbReference>
<keyword evidence="2" id="KW-0472">Membrane</keyword>
<dbReference type="SUPFAM" id="SSF56954">
    <property type="entry name" value="Outer membrane efflux proteins (OEP)"/>
    <property type="match status" value="1"/>
</dbReference>
<evidence type="ECO:0000313" key="5">
    <source>
        <dbReference type="Proteomes" id="UP000008825"/>
    </source>
</evidence>
<comment type="subcellular location">
    <subcellularLocation>
        <location evidence="2">Cell membrane</location>
        <topology evidence="2">Lipid-anchor</topology>
    </subcellularLocation>
</comment>
<dbReference type="STRING" id="404380.Gbem_2526"/>
<dbReference type="GO" id="GO:0015562">
    <property type="term" value="F:efflux transmembrane transporter activity"/>
    <property type="evidence" value="ECO:0007669"/>
    <property type="project" value="InterPro"/>
</dbReference>
<keyword evidence="2" id="KW-0564">Palmitate</keyword>
<dbReference type="EMBL" id="CP001124">
    <property type="protein sequence ID" value="ACH39534.1"/>
    <property type="molecule type" value="Genomic_DNA"/>
</dbReference>
<evidence type="ECO:0000313" key="4">
    <source>
        <dbReference type="EMBL" id="ACH39534.1"/>
    </source>
</evidence>
<feature type="coiled-coil region" evidence="3">
    <location>
        <begin position="254"/>
        <end position="281"/>
    </location>
</feature>
<organism evidence="4 5">
    <name type="scientific">Citrifermentans bemidjiense (strain ATCC BAA-1014 / DSM 16622 / JCM 12645 / Bem)</name>
    <name type="common">Geobacter bemidjiensis</name>
    <dbReference type="NCBI Taxonomy" id="404380"/>
    <lineage>
        <taxon>Bacteria</taxon>
        <taxon>Pseudomonadati</taxon>
        <taxon>Thermodesulfobacteriota</taxon>
        <taxon>Desulfuromonadia</taxon>
        <taxon>Geobacterales</taxon>
        <taxon>Geobacteraceae</taxon>
        <taxon>Citrifermentans</taxon>
    </lineage>
</organism>
<dbReference type="eggNOG" id="COG1538">
    <property type="taxonomic scope" value="Bacteria"/>
</dbReference>
<dbReference type="NCBIfam" id="TIGR01845">
    <property type="entry name" value="outer_NodT"/>
    <property type="match status" value="1"/>
</dbReference>
<dbReference type="HOGENOM" id="CLU_012817_13_0_7"/>
<name>B5EGQ1_CITBB</name>
<sequence>MRFGNENDFDMTGEFANRPDARKYIRHLPVFLSLAFLGACAVGPDFKRPVSTPPAHLMETTGETGRQSQVVTGKMETAWWTLFNDEILSELQERAQRGNFDLQLAAARLAQSRAQTGIANSAGLPHLSIGGSYARAADSANGQMALLGAPDTPYDIMQAGFNASWEIDMWGHARRTSESAAASLQASAFQREGVRVSLAAEVARTYIQLRHVQTQLDITRQNLAIAENALKLADSRVKNGIATRFESAASSAQLASTKALIPRLEEQRDALMNALALLLGEPPRTLDAMLTPTHQIPPVPSEVPIGLSSELARRRPDILQAEARLHAATAAIGAAKADFYPRISLNGSLGFQSLNLDTFGNWASRTFAVGPTLYLPIFEGGRLRGTLALSEARQQEAVIAYQKTVLHAWHEVDDALSSYSEVQRRGEQLALAFGQYRQAYQVALRRYEQGAAEYLMVLTAQRSLLASQMELADNTSRVSLAMVNLYKALGGGWAAQTDEKGGQR</sequence>
<evidence type="ECO:0000256" key="3">
    <source>
        <dbReference type="SAM" id="Coils"/>
    </source>
</evidence>
<reference evidence="4 5" key="2">
    <citation type="journal article" date="2010" name="BMC Genomics">
        <title>The genome of Geobacter bemidjiensis, exemplar for the subsurface clade of Geobacter species that predominate in Fe(III)-reducing subsurface environments.</title>
        <authorList>
            <person name="Aklujkar M."/>
            <person name="Young N.D."/>
            <person name="Holmes D."/>
            <person name="Chavan M."/>
            <person name="Risso C."/>
            <person name="Kiss H.E."/>
            <person name="Han C.S."/>
            <person name="Land M.L."/>
            <person name="Lovley D.R."/>
        </authorList>
    </citation>
    <scope>NUCLEOTIDE SEQUENCE [LARGE SCALE GENOMIC DNA]</scope>
    <source>
        <strain evidence="5">ATCC BAA-1014 / DSM 16622 / JCM 12645 / Bem</strain>
    </source>
</reference>
<keyword evidence="2" id="KW-0812">Transmembrane</keyword>
<proteinExistence type="inferred from homology"/>
<dbReference type="Gene3D" id="2.20.200.10">
    <property type="entry name" value="Outer membrane efflux proteins (OEP)"/>
    <property type="match status" value="1"/>
</dbReference>
<keyword evidence="3" id="KW-0175">Coiled coil</keyword>
<protein>
    <submittedName>
        <fullName evidence="4">Efflux pump, RND family, outer membrane lipoprotein</fullName>
    </submittedName>
</protein>
<keyword evidence="5" id="KW-1185">Reference proteome</keyword>
<comment type="similarity">
    <text evidence="1 2">Belongs to the outer membrane factor (OMF) (TC 1.B.17) family.</text>
</comment>
<dbReference type="AlphaFoldDB" id="B5EGQ1"/>
<dbReference type="PANTHER" id="PTHR30203:SF25">
    <property type="entry name" value="OUTER MEMBRANE PROTEIN-RELATED"/>
    <property type="match status" value="1"/>
</dbReference>
<keyword evidence="2 4" id="KW-0449">Lipoprotein</keyword>
<dbReference type="KEGG" id="gbm:Gbem_2526"/>